<organism evidence="3 4">
    <name type="scientific">Ruthenibacterium lactatiformans</name>
    <dbReference type="NCBI Taxonomy" id="1550024"/>
    <lineage>
        <taxon>Bacteria</taxon>
        <taxon>Bacillati</taxon>
        <taxon>Bacillota</taxon>
        <taxon>Clostridia</taxon>
        <taxon>Eubacteriales</taxon>
        <taxon>Oscillospiraceae</taxon>
        <taxon>Ruthenibacterium</taxon>
    </lineage>
</organism>
<evidence type="ECO:0000313" key="4">
    <source>
        <dbReference type="Proteomes" id="UP000449193"/>
    </source>
</evidence>
<reference evidence="3 4" key="1">
    <citation type="journal article" date="2019" name="Nat. Med.">
        <title>A library of human gut bacterial isolates paired with longitudinal multiomics data enables mechanistic microbiome research.</title>
        <authorList>
            <person name="Poyet M."/>
            <person name="Groussin M."/>
            <person name="Gibbons S.M."/>
            <person name="Avila-Pacheco J."/>
            <person name="Jiang X."/>
            <person name="Kearney S.M."/>
            <person name="Perrotta A.R."/>
            <person name="Berdy B."/>
            <person name="Zhao S."/>
            <person name="Lieberman T.D."/>
            <person name="Swanson P.K."/>
            <person name="Smith M."/>
            <person name="Roesemann S."/>
            <person name="Alexander J.E."/>
            <person name="Rich S.A."/>
            <person name="Livny J."/>
            <person name="Vlamakis H."/>
            <person name="Clish C."/>
            <person name="Bullock K."/>
            <person name="Deik A."/>
            <person name="Scott J."/>
            <person name="Pierce K.A."/>
            <person name="Xavier R.J."/>
            <person name="Alm E.J."/>
        </authorList>
    </citation>
    <scope>NUCLEOTIDE SEQUENCE [LARGE SCALE GENOMIC DNA]</scope>
    <source>
        <strain evidence="3 4">BIOML-A7</strain>
    </source>
</reference>
<dbReference type="SUPFAM" id="SSF81301">
    <property type="entry name" value="Nucleotidyltransferase"/>
    <property type="match status" value="1"/>
</dbReference>
<feature type="domain" description="RelA/SpoT" evidence="2">
    <location>
        <begin position="75"/>
        <end position="198"/>
    </location>
</feature>
<accession>A0A6I3Q8D4</accession>
<dbReference type="Gene3D" id="3.30.460.10">
    <property type="entry name" value="Beta Polymerase, domain 2"/>
    <property type="match status" value="1"/>
</dbReference>
<evidence type="ECO:0000313" key="3">
    <source>
        <dbReference type="EMBL" id="MTS51664.1"/>
    </source>
</evidence>
<dbReference type="AlphaFoldDB" id="A0A6I3Q8D4"/>
<dbReference type="SMART" id="SM00954">
    <property type="entry name" value="RelA_SpoT"/>
    <property type="match status" value="1"/>
</dbReference>
<dbReference type="UniPathway" id="UPA00908">
    <property type="reaction ID" value="UER00884"/>
</dbReference>
<dbReference type="EMBL" id="WMZR01000009">
    <property type="protein sequence ID" value="MTS51664.1"/>
    <property type="molecule type" value="Genomic_DNA"/>
</dbReference>
<comment type="caution">
    <text evidence="3">The sequence shown here is derived from an EMBL/GenBank/DDBJ whole genome shotgun (WGS) entry which is preliminary data.</text>
</comment>
<name>A0A6I3Q8D4_9FIRM</name>
<dbReference type="InterPro" id="IPR007685">
    <property type="entry name" value="RelA_SpoT"/>
</dbReference>
<dbReference type="InterPro" id="IPR043519">
    <property type="entry name" value="NT_sf"/>
</dbReference>
<dbReference type="GO" id="GO:0016301">
    <property type="term" value="F:kinase activity"/>
    <property type="evidence" value="ECO:0007669"/>
    <property type="project" value="UniProtKB-KW"/>
</dbReference>
<dbReference type="Gene3D" id="1.10.287.860">
    <property type="entry name" value="Nucleotidyltransferase"/>
    <property type="match status" value="1"/>
</dbReference>
<gene>
    <name evidence="3" type="ORF">GMD52_08945</name>
</gene>
<dbReference type="PANTHER" id="PTHR47837">
    <property type="entry name" value="GTP PYROPHOSPHOKINASE YJBM"/>
    <property type="match status" value="1"/>
</dbReference>
<dbReference type="PANTHER" id="PTHR47837:SF2">
    <property type="entry name" value="GTP PYROPHOSPHOKINASE YWAC"/>
    <property type="match status" value="1"/>
</dbReference>
<dbReference type="GO" id="GO:0015970">
    <property type="term" value="P:guanosine tetraphosphate biosynthetic process"/>
    <property type="evidence" value="ECO:0007669"/>
    <property type="project" value="UniProtKB-UniPathway"/>
</dbReference>
<comment type="pathway">
    <text evidence="1">Purine metabolism; ppGpp biosynthesis; ppGpp from GTP: step 1/2.</text>
</comment>
<keyword evidence="3" id="KW-0808">Transferase</keyword>
<sequence>MDTYFDANILTGTGLLAPDVNHKKIRAFLQEQIKPVRELMAYYQCAMMEVETKFKVLSQELSLEYDRNPIETIKTRLKSMDSITDKLLDRGFSLTLENIEQQLNDVAGVRVICGLPSDIYELADAFLRQDDVRLIMKKDYIATPKENGYRSLHLIVEIPIFLHDEKKMMKVEVQLRTISMDWWASLEHKIRYKKDIVVEESVANELRTCAETAAALDMRMEQLQKYISAKAMAE</sequence>
<dbReference type="CDD" id="cd05399">
    <property type="entry name" value="NT_Rel-Spo_like"/>
    <property type="match status" value="1"/>
</dbReference>
<dbReference type="InterPro" id="IPR052366">
    <property type="entry name" value="GTP_Pyrophosphokinase"/>
</dbReference>
<keyword evidence="3" id="KW-0418">Kinase</keyword>
<proteinExistence type="predicted"/>
<dbReference type="Proteomes" id="UP000449193">
    <property type="component" value="Unassembled WGS sequence"/>
</dbReference>
<dbReference type="RefSeq" id="WP_155201776.1">
    <property type="nucleotide sequence ID" value="NZ_WMZL01000035.1"/>
</dbReference>
<evidence type="ECO:0000256" key="1">
    <source>
        <dbReference type="ARBA" id="ARBA00004976"/>
    </source>
</evidence>
<dbReference type="Pfam" id="PF04607">
    <property type="entry name" value="RelA_SpoT"/>
    <property type="match status" value="1"/>
</dbReference>
<protein>
    <submittedName>
        <fullName evidence="3">GTP pyrophosphokinase family protein</fullName>
    </submittedName>
</protein>
<evidence type="ECO:0000259" key="2">
    <source>
        <dbReference type="SMART" id="SM00954"/>
    </source>
</evidence>